<dbReference type="InterPro" id="IPR013944">
    <property type="entry name" value="OxRdtase_put_C"/>
</dbReference>
<evidence type="ECO:0000313" key="4">
    <source>
        <dbReference type="Proteomes" id="UP001233271"/>
    </source>
</evidence>
<dbReference type="Gene3D" id="3.30.360.10">
    <property type="entry name" value="Dihydrodipicolinate Reductase, domain 2"/>
    <property type="match status" value="1"/>
</dbReference>
<dbReference type="PANTHER" id="PTHR43249">
    <property type="entry name" value="UDP-N-ACETYL-2-AMINO-2-DEOXY-D-GLUCURONATE OXIDASE"/>
    <property type="match status" value="1"/>
</dbReference>
<name>A0AA48QVT5_9TREE</name>
<dbReference type="PANTHER" id="PTHR43249:SF1">
    <property type="entry name" value="D-GLUCOSIDE 3-DEHYDROGENASE"/>
    <property type="match status" value="1"/>
</dbReference>
<dbReference type="GO" id="GO:0000166">
    <property type="term" value="F:nucleotide binding"/>
    <property type="evidence" value="ECO:0007669"/>
    <property type="project" value="InterPro"/>
</dbReference>
<evidence type="ECO:0000259" key="1">
    <source>
        <dbReference type="Pfam" id="PF01408"/>
    </source>
</evidence>
<dbReference type="KEGG" id="ccac:CcaHIS019_0404560"/>
<feature type="domain" description="Gfo/Idh/MocA-like oxidoreductase N-terminal" evidence="1">
    <location>
        <begin position="44"/>
        <end position="202"/>
    </location>
</feature>
<dbReference type="GeneID" id="85495506"/>
<dbReference type="InterPro" id="IPR036291">
    <property type="entry name" value="NAD(P)-bd_dom_sf"/>
</dbReference>
<keyword evidence="4" id="KW-1185">Reference proteome</keyword>
<evidence type="ECO:0008006" key="5">
    <source>
        <dbReference type="Google" id="ProtNLM"/>
    </source>
</evidence>
<dbReference type="EMBL" id="AP028215">
    <property type="protein sequence ID" value="BEI91636.1"/>
    <property type="molecule type" value="Genomic_DNA"/>
</dbReference>
<accession>A0AA48QVT5</accession>
<dbReference type="SUPFAM" id="SSF51735">
    <property type="entry name" value="NAD(P)-binding Rossmann-fold domains"/>
    <property type="match status" value="1"/>
</dbReference>
<sequence>MLLLRGVRAARALPPASAPRLARTLLAPSYDRYVELPSHNGADFDVVIVGAGYAMFGSPEGPWNMSRRAEVKLGPRLKVHAVIDPDAERAKRALAEKGSTFAATSYERTVVLPSLQAYADKVRAGTAPSPKAIFVACPPQFRGGVSASNDLELEINKHFPDTNFFVEKPVATGIPWQTSVDGAKEVGRVLAAKANGVVGVGYCLRYLQAVQKMKQIIEDNKLNVMATMGRYIMTYELAIKQEWWRNSGCQGPIIENGTHIADLSRYFGGDVDLCSLTTYHVEADEAPGHLSKTNFDDDAIPLEDKIPRVTSTNWKYKSGAVGSILHGTILQDGDYAIELAVYADGYQLILQDPYGVPSLSVRAPGQPNPEVMPTPGDDPYTTEMSNFIDAIEGGPDPRILSTFEDAAKTYEFTWAIRNAGEAVTRKRRSRAVG</sequence>
<proteinExistence type="predicted"/>
<feature type="domain" description="Oxidoreductase putative C-terminal" evidence="2">
    <location>
        <begin position="205"/>
        <end position="346"/>
    </location>
</feature>
<dbReference type="InterPro" id="IPR000683">
    <property type="entry name" value="Gfo/Idh/MocA-like_OxRdtase_N"/>
</dbReference>
<reference evidence="3" key="1">
    <citation type="journal article" date="2023" name="BMC Genomics">
        <title>Chromosome-level genome assemblies of Cutaneotrichosporon spp. (Trichosporonales, Basidiomycota) reveal imbalanced evolution between nucleotide sequences and chromosome synteny.</title>
        <authorList>
            <person name="Kobayashi Y."/>
            <person name="Kayamori A."/>
            <person name="Aoki K."/>
            <person name="Shiwa Y."/>
            <person name="Matsutani M."/>
            <person name="Fujita N."/>
            <person name="Sugita T."/>
            <person name="Iwasaki W."/>
            <person name="Tanaka N."/>
            <person name="Takashima M."/>
        </authorList>
    </citation>
    <scope>NUCLEOTIDE SEQUENCE</scope>
    <source>
        <strain evidence="3">HIS019</strain>
    </source>
</reference>
<protein>
    <recommendedName>
        <fullName evidence="5">NAD binding dehydrogenase</fullName>
    </recommendedName>
</protein>
<dbReference type="InterPro" id="IPR052515">
    <property type="entry name" value="Gfo/Idh/MocA_Oxidoreductase"/>
</dbReference>
<dbReference type="RefSeq" id="XP_060456901.1">
    <property type="nucleotide sequence ID" value="XM_060600293.1"/>
</dbReference>
<gene>
    <name evidence="3" type="ORF">CcaverHIS019_0404560</name>
</gene>
<organism evidence="3 4">
    <name type="scientific">Cutaneotrichosporon cavernicola</name>
    <dbReference type="NCBI Taxonomy" id="279322"/>
    <lineage>
        <taxon>Eukaryota</taxon>
        <taxon>Fungi</taxon>
        <taxon>Dikarya</taxon>
        <taxon>Basidiomycota</taxon>
        <taxon>Agaricomycotina</taxon>
        <taxon>Tremellomycetes</taxon>
        <taxon>Trichosporonales</taxon>
        <taxon>Trichosporonaceae</taxon>
        <taxon>Cutaneotrichosporon</taxon>
    </lineage>
</organism>
<evidence type="ECO:0000259" key="2">
    <source>
        <dbReference type="Pfam" id="PF08635"/>
    </source>
</evidence>
<dbReference type="Gene3D" id="3.40.50.720">
    <property type="entry name" value="NAD(P)-binding Rossmann-like Domain"/>
    <property type="match status" value="1"/>
</dbReference>
<dbReference type="SUPFAM" id="SSF55347">
    <property type="entry name" value="Glyceraldehyde-3-phosphate dehydrogenase-like, C-terminal domain"/>
    <property type="match status" value="1"/>
</dbReference>
<dbReference type="Proteomes" id="UP001233271">
    <property type="component" value="Chromosome 4"/>
</dbReference>
<dbReference type="AlphaFoldDB" id="A0AA48QVT5"/>
<dbReference type="Pfam" id="PF08635">
    <property type="entry name" value="ox_reductase_C"/>
    <property type="match status" value="1"/>
</dbReference>
<evidence type="ECO:0000313" key="3">
    <source>
        <dbReference type="EMBL" id="BEI91636.1"/>
    </source>
</evidence>
<dbReference type="Pfam" id="PF01408">
    <property type="entry name" value="GFO_IDH_MocA"/>
    <property type="match status" value="1"/>
</dbReference>